<dbReference type="EMBL" id="QFLI01000001">
    <property type="protein sequence ID" value="PXY02646.1"/>
    <property type="molecule type" value="Genomic_DNA"/>
</dbReference>
<dbReference type="AlphaFoldDB" id="A0A2V4A1V1"/>
<name>A0A2V4A1V1_9BACT</name>
<dbReference type="RefSeq" id="WP_110358807.1">
    <property type="nucleotide sequence ID" value="NZ_QFLI01000001.1"/>
</dbReference>
<keyword evidence="2" id="KW-1185">Reference proteome</keyword>
<protein>
    <submittedName>
        <fullName evidence="1">Uncharacterized protein</fullName>
    </submittedName>
</protein>
<comment type="caution">
    <text evidence="1">The sequence shown here is derived from an EMBL/GenBank/DDBJ whole genome shotgun (WGS) entry which is preliminary data.</text>
</comment>
<sequence length="112" mass="12667">MKTDRGIIDKLGNRILPITTPVTSKVDSIPLEGNPKINGKTVESLLLKELETDSTDNNKATFMGVVGRLDMCKQYKPKHTVKAFEFTTCDITKWDILLELIKERYNILKGEV</sequence>
<gene>
    <name evidence="1" type="ORF">DF185_00695</name>
</gene>
<evidence type="ECO:0000313" key="2">
    <source>
        <dbReference type="Proteomes" id="UP000248079"/>
    </source>
</evidence>
<organism evidence="1 2">
    <name type="scientific">Marinifilum breve</name>
    <dbReference type="NCBI Taxonomy" id="2184082"/>
    <lineage>
        <taxon>Bacteria</taxon>
        <taxon>Pseudomonadati</taxon>
        <taxon>Bacteroidota</taxon>
        <taxon>Bacteroidia</taxon>
        <taxon>Marinilabiliales</taxon>
        <taxon>Marinifilaceae</taxon>
    </lineage>
</organism>
<evidence type="ECO:0000313" key="1">
    <source>
        <dbReference type="EMBL" id="PXY02646.1"/>
    </source>
</evidence>
<reference evidence="1 2" key="1">
    <citation type="submission" date="2018-05" db="EMBL/GenBank/DDBJ databases">
        <title>Marinifilum breve JC075T sp. nov., a marine bacterium isolated from Yongle Blue Hole in the South China Sea.</title>
        <authorList>
            <person name="Fu T."/>
        </authorList>
    </citation>
    <scope>NUCLEOTIDE SEQUENCE [LARGE SCALE GENOMIC DNA]</scope>
    <source>
        <strain evidence="1 2">JC075</strain>
    </source>
</reference>
<dbReference type="Proteomes" id="UP000248079">
    <property type="component" value="Unassembled WGS sequence"/>
</dbReference>
<proteinExistence type="predicted"/>
<accession>A0A2V4A1V1</accession>